<proteinExistence type="predicted"/>
<keyword evidence="3" id="KW-1185">Reference proteome</keyword>
<sequence length="292" mass="31264">MASTTNAVGIQNTTTTLNTTTTSTTVQSTTTTNLVSTTTQQHVQTTENPIQPTIPPTLPAPTTAAPQGRATQPFPLFKLLIKGEPVALDIEFQEFGSHKTGWGHRVGHIAIVNTKGEKKMPPAQFGVTFADLRFSNGAVAAEIVERWTKQIIQDRTVILHGGRLNLQAFKIEPDVFGRSKVVDTQDLYRYVQKSGPPGLGTLARVVLGRAIQLGGHSPVQDARATLELWLMKNTYDRDVEMAKTAAERAKEAAQKELTRAHAREGGGHKGGRCRGGGGSGGGQAGGCYAMLV</sequence>
<organism evidence="2 3">
    <name type="scientific">Extremus antarcticus</name>
    <dbReference type="NCBI Taxonomy" id="702011"/>
    <lineage>
        <taxon>Eukaryota</taxon>
        <taxon>Fungi</taxon>
        <taxon>Dikarya</taxon>
        <taxon>Ascomycota</taxon>
        <taxon>Pezizomycotina</taxon>
        <taxon>Dothideomycetes</taxon>
        <taxon>Dothideomycetidae</taxon>
        <taxon>Mycosphaerellales</taxon>
        <taxon>Extremaceae</taxon>
        <taxon>Extremus</taxon>
    </lineage>
</organism>
<accession>A0AAJ0D6Z7</accession>
<comment type="caution">
    <text evidence="2">The sequence shown here is derived from an EMBL/GenBank/DDBJ whole genome shotgun (WGS) entry which is preliminary data.</text>
</comment>
<dbReference type="SUPFAM" id="SSF53098">
    <property type="entry name" value="Ribonuclease H-like"/>
    <property type="match status" value="1"/>
</dbReference>
<feature type="region of interest" description="Disordered" evidence="1">
    <location>
        <begin position="259"/>
        <end position="282"/>
    </location>
</feature>
<dbReference type="InterPro" id="IPR012337">
    <property type="entry name" value="RNaseH-like_sf"/>
</dbReference>
<evidence type="ECO:0000313" key="3">
    <source>
        <dbReference type="Proteomes" id="UP001271007"/>
    </source>
</evidence>
<evidence type="ECO:0000313" key="2">
    <source>
        <dbReference type="EMBL" id="KAK3047828.1"/>
    </source>
</evidence>
<evidence type="ECO:0008006" key="4">
    <source>
        <dbReference type="Google" id="ProtNLM"/>
    </source>
</evidence>
<protein>
    <recommendedName>
        <fullName evidence="4">Exonuclease domain-containing protein</fullName>
    </recommendedName>
</protein>
<reference evidence="2" key="1">
    <citation type="submission" date="2023-04" db="EMBL/GenBank/DDBJ databases">
        <title>Black Yeasts Isolated from many extreme environments.</title>
        <authorList>
            <person name="Coleine C."/>
            <person name="Stajich J.E."/>
            <person name="Selbmann L."/>
        </authorList>
    </citation>
    <scope>NUCLEOTIDE SEQUENCE</scope>
    <source>
        <strain evidence="2">CCFEE 5312</strain>
    </source>
</reference>
<gene>
    <name evidence="2" type="ORF">LTR09_010803</name>
</gene>
<dbReference type="Gene3D" id="3.30.420.10">
    <property type="entry name" value="Ribonuclease H-like superfamily/Ribonuclease H"/>
    <property type="match status" value="1"/>
</dbReference>
<feature type="compositionally biased region" description="Gly residues" evidence="1">
    <location>
        <begin position="273"/>
        <end position="282"/>
    </location>
</feature>
<dbReference type="AlphaFoldDB" id="A0AAJ0D6Z7"/>
<name>A0AAJ0D6Z7_9PEZI</name>
<feature type="region of interest" description="Disordered" evidence="1">
    <location>
        <begin position="45"/>
        <end position="66"/>
    </location>
</feature>
<dbReference type="GO" id="GO:0003676">
    <property type="term" value="F:nucleic acid binding"/>
    <property type="evidence" value="ECO:0007669"/>
    <property type="project" value="InterPro"/>
</dbReference>
<evidence type="ECO:0000256" key="1">
    <source>
        <dbReference type="SAM" id="MobiDB-lite"/>
    </source>
</evidence>
<dbReference type="InterPro" id="IPR036397">
    <property type="entry name" value="RNaseH_sf"/>
</dbReference>
<dbReference type="EMBL" id="JAWDJX010000056">
    <property type="protein sequence ID" value="KAK3047828.1"/>
    <property type="molecule type" value="Genomic_DNA"/>
</dbReference>
<dbReference type="Proteomes" id="UP001271007">
    <property type="component" value="Unassembled WGS sequence"/>
</dbReference>